<dbReference type="RefSeq" id="WP_319833822.1">
    <property type="nucleotide sequence ID" value="NZ_CP138858.1"/>
</dbReference>
<dbReference type="PANTHER" id="PTHR30595">
    <property type="entry name" value="GLPR-RELATED TRANSCRIPTIONAL REPRESSOR"/>
    <property type="match status" value="1"/>
</dbReference>
<evidence type="ECO:0000313" key="2">
    <source>
        <dbReference type="EMBL" id="WPJ96968.1"/>
    </source>
</evidence>
<organism evidence="2 3">
    <name type="scientific">Coraliomargarita algicola</name>
    <dbReference type="NCBI Taxonomy" id="3092156"/>
    <lineage>
        <taxon>Bacteria</taxon>
        <taxon>Pseudomonadati</taxon>
        <taxon>Verrucomicrobiota</taxon>
        <taxon>Opitutia</taxon>
        <taxon>Puniceicoccales</taxon>
        <taxon>Coraliomargaritaceae</taxon>
        <taxon>Coraliomargarita</taxon>
    </lineage>
</organism>
<dbReference type="PANTHER" id="PTHR30595:SF6">
    <property type="entry name" value="SCHLAFEN ALBA-2 DOMAIN-CONTAINING PROTEIN"/>
    <property type="match status" value="1"/>
</dbReference>
<reference evidence="2 3" key="1">
    <citation type="submission" date="2023-11" db="EMBL/GenBank/DDBJ databases">
        <title>Coraliomargarita sp. nov., isolated from marine algae.</title>
        <authorList>
            <person name="Lee J.K."/>
            <person name="Baek J.H."/>
            <person name="Kim J.M."/>
            <person name="Choi D.G."/>
            <person name="Jeon C.O."/>
        </authorList>
    </citation>
    <scope>NUCLEOTIDE SEQUENCE [LARGE SCALE GENOMIC DNA]</scope>
    <source>
        <strain evidence="2 3">J2-16</strain>
    </source>
</reference>
<keyword evidence="3" id="KW-1185">Reference proteome</keyword>
<sequence>MKSKMELTERLHRLISAWESEVVEFKQADNNFKTSELGHYFSALANEANLRGIESAWLVFGVNNKTRTICGTNYKPKPEHLMALKNDVRAGLEPSMTFREIHEIELPEGRVLLFEIPPAPAGMPIGWNGFRYARSGESLCALDIEKEDRIRAQSSKEEWAAGIASNATMSDLSPEALQRARQIFSKNNTSRFSEEEIEQWQDIDFLQRLGLLRDNQITNAALLLLGRPESAVLLNPHPAQITWKLESTESAYQHYGPPFLLNTSIIYQRIRNIKIRLLPANELIGEDVSKYDQKVVLEGLHNAIAHQDYRQNARVILTEFTDTLSIENEGTFYEGDPSLYIEGRKTPRRYRNTFLVKAMAQLGMIDTMGYGIHRMYRKQAARSFPLPDYNLSDNNAVQLTLYGKIVDPAYTRLLLQHTEIPLNDVMALDRIQKGLPADDRIVARLRKAKWIEGRKPNLHISAEVAAATESKAAYIRTRAQDDTFYEKLIIDYLNQYNRASRTEIDQLLLSKLSDGLTEAQKTNKVRNLLTRLRIEKKIHNIGSRGKPSWALLKSNDI</sequence>
<accession>A0ABZ0RPC5</accession>
<gene>
    <name evidence="2" type="ORF">SH580_04505</name>
</gene>
<dbReference type="Gene3D" id="3.30.950.30">
    <property type="entry name" value="Schlafen, AAA domain"/>
    <property type="match status" value="1"/>
</dbReference>
<dbReference type="EMBL" id="CP138858">
    <property type="protein sequence ID" value="WPJ96968.1"/>
    <property type="molecule type" value="Genomic_DNA"/>
</dbReference>
<feature type="domain" description="Schlafen AlbA-2" evidence="1">
    <location>
        <begin position="19"/>
        <end position="138"/>
    </location>
</feature>
<dbReference type="Pfam" id="PF13749">
    <property type="entry name" value="HATPase_c_4"/>
    <property type="match status" value="1"/>
</dbReference>
<name>A0ABZ0RPC5_9BACT</name>
<dbReference type="Gene3D" id="3.30.565.60">
    <property type="match status" value="1"/>
</dbReference>
<evidence type="ECO:0000259" key="1">
    <source>
        <dbReference type="Pfam" id="PF04326"/>
    </source>
</evidence>
<dbReference type="Gene3D" id="6.10.10.130">
    <property type="match status" value="1"/>
</dbReference>
<dbReference type="InterPro" id="IPR038461">
    <property type="entry name" value="Schlafen_AlbA_2_dom_sf"/>
</dbReference>
<proteinExistence type="predicted"/>
<dbReference type="InterPro" id="IPR038475">
    <property type="entry name" value="RecG_C_sf"/>
</dbReference>
<evidence type="ECO:0000313" key="3">
    <source>
        <dbReference type="Proteomes" id="UP001324993"/>
    </source>
</evidence>
<dbReference type="InterPro" id="IPR007421">
    <property type="entry name" value="Schlafen_AlbA_2_dom"/>
</dbReference>
<dbReference type="Pfam" id="PF04326">
    <property type="entry name" value="SLFN_AlbA_2"/>
    <property type="match status" value="1"/>
</dbReference>
<protein>
    <submittedName>
        <fullName evidence="2">DNA binding domain-containing protein</fullName>
    </submittedName>
</protein>
<dbReference type="Proteomes" id="UP001324993">
    <property type="component" value="Chromosome"/>
</dbReference>